<gene>
    <name evidence="1" type="ORF">DV20_02040</name>
</gene>
<dbReference type="Proteomes" id="UP000027345">
    <property type="component" value="Unassembled WGS sequence"/>
</dbReference>
<name>A0A066UI03_9PSEU</name>
<keyword evidence="2" id="KW-1185">Reference proteome</keyword>
<evidence type="ECO:0000313" key="2">
    <source>
        <dbReference type="Proteomes" id="UP000027345"/>
    </source>
</evidence>
<accession>A0A066UI03</accession>
<sequence>MTVGVRGYWVFSGTLRRAGSARRRGPRRGLSGRWFGGPGAVSRLVGAVLLLAGRYRADAGGLGDDVGDADPALVLHRPAPSGPGPRGTVEAVTGSRAVELVRHSVSFRAIEGGGSYLAVFPRRR</sequence>
<comment type="caution">
    <text evidence="1">The sequence shown here is derived from an EMBL/GenBank/DDBJ whole genome shotgun (WGS) entry which is preliminary data.</text>
</comment>
<organism evidence="1 2">
    <name type="scientific">Amycolatopsis rifamycinica</name>
    <dbReference type="NCBI Taxonomy" id="287986"/>
    <lineage>
        <taxon>Bacteria</taxon>
        <taxon>Bacillati</taxon>
        <taxon>Actinomycetota</taxon>
        <taxon>Actinomycetes</taxon>
        <taxon>Pseudonocardiales</taxon>
        <taxon>Pseudonocardiaceae</taxon>
        <taxon>Amycolatopsis</taxon>
    </lineage>
</organism>
<dbReference type="EMBL" id="JMQI01000003">
    <property type="protein sequence ID" value="KDN23863.1"/>
    <property type="molecule type" value="Genomic_DNA"/>
</dbReference>
<evidence type="ECO:0000313" key="1">
    <source>
        <dbReference type="EMBL" id="KDN23863.1"/>
    </source>
</evidence>
<protein>
    <submittedName>
        <fullName evidence="1">Uncharacterized protein</fullName>
    </submittedName>
</protein>
<reference evidence="1 2" key="1">
    <citation type="submission" date="2014-05" db="EMBL/GenBank/DDBJ databases">
        <title>Draft genome sequence of Amycolatopsis rifamycinica DSM 46095.</title>
        <authorList>
            <person name="Lal R."/>
            <person name="Saxena A."/>
            <person name="Kumari R."/>
            <person name="Mukherjee U."/>
            <person name="Singh P."/>
            <person name="Sangwan N."/>
            <person name="Mahato N.K."/>
        </authorList>
    </citation>
    <scope>NUCLEOTIDE SEQUENCE [LARGE SCALE GENOMIC DNA]</scope>
    <source>
        <strain evidence="1 2">DSM 46095</strain>
    </source>
</reference>
<proteinExistence type="predicted"/>
<dbReference type="AlphaFoldDB" id="A0A066UI03"/>